<evidence type="ECO:0000256" key="5">
    <source>
        <dbReference type="ARBA" id="ARBA00022555"/>
    </source>
</evidence>
<dbReference type="SUPFAM" id="SSF46955">
    <property type="entry name" value="Putative DNA-binding domain"/>
    <property type="match status" value="1"/>
</dbReference>
<evidence type="ECO:0000259" key="20">
    <source>
        <dbReference type="PROSITE" id="PS51483"/>
    </source>
</evidence>
<feature type="domain" description="B5" evidence="20">
    <location>
        <begin position="426"/>
        <end position="502"/>
    </location>
</feature>
<dbReference type="GO" id="GO:0004826">
    <property type="term" value="F:phenylalanine-tRNA ligase activity"/>
    <property type="evidence" value="ECO:0007669"/>
    <property type="project" value="UniProtKB-UniRule"/>
</dbReference>
<dbReference type="SMART" id="SM00873">
    <property type="entry name" value="B3_4"/>
    <property type="match status" value="1"/>
</dbReference>
<dbReference type="PANTHER" id="PTHR10947">
    <property type="entry name" value="PHENYLALANYL-TRNA SYNTHETASE BETA CHAIN AND LEUCINE-RICH REPEAT-CONTAINING PROTEIN 47"/>
    <property type="match status" value="1"/>
</dbReference>
<keyword evidence="12 15" id="KW-0648">Protein biosynthesis</keyword>
<evidence type="ECO:0000256" key="12">
    <source>
        <dbReference type="ARBA" id="ARBA00022917"/>
    </source>
</evidence>
<dbReference type="Pfam" id="PF17759">
    <property type="entry name" value="tRNA_synthFbeta"/>
    <property type="match status" value="1"/>
</dbReference>
<keyword evidence="6 15" id="KW-0436">Ligase</keyword>
<dbReference type="HOGENOM" id="CLU_016891_0_0_11"/>
<dbReference type="PROSITE" id="PS50886">
    <property type="entry name" value="TRBD"/>
    <property type="match status" value="1"/>
</dbReference>
<keyword evidence="5 16" id="KW-0820">tRNA-binding</keyword>
<dbReference type="InterPro" id="IPR033714">
    <property type="entry name" value="tRNA_bind_bactPheRS"/>
</dbReference>
<keyword evidence="9 15" id="KW-0067">ATP-binding</keyword>
<feature type="domain" description="FDX-ACB" evidence="19">
    <location>
        <begin position="755"/>
        <end position="853"/>
    </location>
</feature>
<dbReference type="STRING" id="590998.Celf_1652"/>
<evidence type="ECO:0000256" key="1">
    <source>
        <dbReference type="ARBA" id="ARBA00004496"/>
    </source>
</evidence>
<dbReference type="NCBIfam" id="TIGR00472">
    <property type="entry name" value="pheT_bact"/>
    <property type="match status" value="1"/>
</dbReference>
<dbReference type="Gene3D" id="3.30.56.10">
    <property type="match status" value="2"/>
</dbReference>
<dbReference type="CDD" id="cd02796">
    <property type="entry name" value="tRNA_bind_bactPheRS"/>
    <property type="match status" value="1"/>
</dbReference>
<dbReference type="Gene3D" id="3.50.40.10">
    <property type="entry name" value="Phenylalanyl-trna Synthetase, Chain B, domain 3"/>
    <property type="match status" value="1"/>
</dbReference>
<dbReference type="GO" id="GO:0005524">
    <property type="term" value="F:ATP binding"/>
    <property type="evidence" value="ECO:0007669"/>
    <property type="project" value="UniProtKB-UniRule"/>
</dbReference>
<protein>
    <recommendedName>
        <fullName evidence="15">Phenylalanine--tRNA ligase beta subunit</fullName>
        <ecNumber evidence="15">6.1.1.20</ecNumber>
    </recommendedName>
    <alternativeName>
        <fullName evidence="15">Phenylalanyl-tRNA synthetase beta subunit</fullName>
        <shortName evidence="15">PheRS</shortName>
    </alternativeName>
</protein>
<dbReference type="KEGG" id="cfi:Celf_1652"/>
<feature type="binding site" evidence="15">
    <location>
        <position position="486"/>
    </location>
    <ligand>
        <name>Mg(2+)</name>
        <dbReference type="ChEBI" id="CHEBI:18420"/>
        <note>shared with alpha subunit</note>
    </ligand>
</feature>
<evidence type="ECO:0000256" key="2">
    <source>
        <dbReference type="ARBA" id="ARBA00008653"/>
    </source>
</evidence>
<dbReference type="CDD" id="cd00769">
    <property type="entry name" value="PheRS_beta_core"/>
    <property type="match status" value="1"/>
</dbReference>
<dbReference type="GO" id="GO:0000049">
    <property type="term" value="F:tRNA binding"/>
    <property type="evidence" value="ECO:0007669"/>
    <property type="project" value="UniProtKB-UniRule"/>
</dbReference>
<dbReference type="InterPro" id="IPR036690">
    <property type="entry name" value="Fdx_antiC-bd_sf"/>
</dbReference>
<evidence type="ECO:0000313" key="22">
    <source>
        <dbReference type="Proteomes" id="UP000008460"/>
    </source>
</evidence>
<feature type="region of interest" description="Disordered" evidence="17">
    <location>
        <begin position="413"/>
        <end position="439"/>
    </location>
</feature>
<comment type="cofactor">
    <cofactor evidence="15">
        <name>Mg(2+)</name>
        <dbReference type="ChEBI" id="CHEBI:18420"/>
    </cofactor>
    <text evidence="15">Binds 2 magnesium ions per tetramer.</text>
</comment>
<dbReference type="eggNOG" id="COG0073">
    <property type="taxonomic scope" value="Bacteria"/>
</dbReference>
<evidence type="ECO:0000256" key="15">
    <source>
        <dbReference type="HAMAP-Rule" id="MF_00283"/>
    </source>
</evidence>
<dbReference type="Gene3D" id="3.30.70.380">
    <property type="entry name" value="Ferrodoxin-fold anticodon-binding domain"/>
    <property type="match status" value="1"/>
</dbReference>
<dbReference type="InterPro" id="IPR009061">
    <property type="entry name" value="DNA-bd_dom_put_sf"/>
</dbReference>
<dbReference type="Gene3D" id="3.30.930.10">
    <property type="entry name" value="Bira Bifunctional Protein, Domain 2"/>
    <property type="match status" value="1"/>
</dbReference>
<evidence type="ECO:0000313" key="21">
    <source>
        <dbReference type="EMBL" id="AEE45784.1"/>
    </source>
</evidence>
<dbReference type="PANTHER" id="PTHR10947:SF0">
    <property type="entry name" value="PHENYLALANINE--TRNA LIGASE BETA SUBUNIT"/>
    <property type="match status" value="1"/>
</dbReference>
<comment type="subunit">
    <text evidence="3 15">Tetramer of two alpha and two beta subunits.</text>
</comment>
<dbReference type="GO" id="GO:0000287">
    <property type="term" value="F:magnesium ion binding"/>
    <property type="evidence" value="ECO:0007669"/>
    <property type="project" value="UniProtKB-UniRule"/>
</dbReference>
<dbReference type="InterPro" id="IPR020825">
    <property type="entry name" value="Phe-tRNA_synthase-like_B3/B4"/>
</dbReference>
<evidence type="ECO:0000256" key="14">
    <source>
        <dbReference type="ARBA" id="ARBA00049255"/>
    </source>
</evidence>
<keyword evidence="8 15" id="KW-0547">Nucleotide-binding</keyword>
<organism evidence="21 22">
    <name type="scientific">Cellulomonas fimi (strain ATCC 484 / DSM 20113 / JCM 1341 / CCUG 24087 / LMG 16345 / NBRC 15513 / NCIMB 8980 / NCTC 7547 / NRS-133)</name>
    <dbReference type="NCBI Taxonomy" id="590998"/>
    <lineage>
        <taxon>Bacteria</taxon>
        <taxon>Bacillati</taxon>
        <taxon>Actinomycetota</taxon>
        <taxon>Actinomycetes</taxon>
        <taxon>Micrococcales</taxon>
        <taxon>Cellulomonadaceae</taxon>
        <taxon>Cellulomonas</taxon>
    </lineage>
</organism>
<accession>F4H7V0</accession>
<dbReference type="SMART" id="SM00874">
    <property type="entry name" value="B5"/>
    <property type="match status" value="1"/>
</dbReference>
<dbReference type="FunFam" id="3.30.930.10:FF:000130">
    <property type="entry name" value="Phenylalanine--tRNA ligase beta subunit"/>
    <property type="match status" value="1"/>
</dbReference>
<reference evidence="21 22" key="1">
    <citation type="submission" date="2011-04" db="EMBL/GenBank/DDBJ databases">
        <title>Complete sequence of Cellulomonas fimi ATCC 484.</title>
        <authorList>
            <consortium name="US DOE Joint Genome Institute"/>
            <person name="Lucas S."/>
            <person name="Han J."/>
            <person name="Lapidus A."/>
            <person name="Cheng J.-F."/>
            <person name="Goodwin L."/>
            <person name="Pitluck S."/>
            <person name="Peters L."/>
            <person name="Chertkov O."/>
            <person name="Detter J.C."/>
            <person name="Han C."/>
            <person name="Tapia R."/>
            <person name="Land M."/>
            <person name="Hauser L."/>
            <person name="Kyrpides N."/>
            <person name="Ivanova N."/>
            <person name="Ovchinnikova G."/>
            <person name="Pagani I."/>
            <person name="Mead D."/>
            <person name="Brumm P."/>
            <person name="Woyke T."/>
        </authorList>
    </citation>
    <scope>NUCLEOTIDE SEQUENCE [LARGE SCALE GENOMIC DNA]</scope>
    <source>
        <strain evidence="22">ATCC 484 / DSM 20113 / JCM 1341 / NBRC 15513 / NCIMB 8980 / NCTC 7547</strain>
    </source>
</reference>
<dbReference type="Proteomes" id="UP000008460">
    <property type="component" value="Chromosome"/>
</dbReference>
<evidence type="ECO:0000256" key="4">
    <source>
        <dbReference type="ARBA" id="ARBA00022490"/>
    </source>
</evidence>
<feature type="binding site" evidence="15">
    <location>
        <position position="490"/>
    </location>
    <ligand>
        <name>Mg(2+)</name>
        <dbReference type="ChEBI" id="CHEBI:18420"/>
        <note>shared with alpha subunit</note>
    </ligand>
</feature>
<keyword evidence="4 15" id="KW-0963">Cytoplasm</keyword>
<comment type="similarity">
    <text evidence="2 15">Belongs to the phenylalanyl-tRNA synthetase beta subunit family. Type 1 subfamily.</text>
</comment>
<evidence type="ECO:0000256" key="17">
    <source>
        <dbReference type="SAM" id="MobiDB-lite"/>
    </source>
</evidence>
<dbReference type="Pfam" id="PF01588">
    <property type="entry name" value="tRNA_bind"/>
    <property type="match status" value="1"/>
</dbReference>
<feature type="binding site" evidence="15">
    <location>
        <position position="489"/>
    </location>
    <ligand>
        <name>Mg(2+)</name>
        <dbReference type="ChEBI" id="CHEBI:18420"/>
        <note>shared with alpha subunit</note>
    </ligand>
</feature>
<feature type="domain" description="TRNA-binding" evidence="18">
    <location>
        <begin position="41"/>
        <end position="161"/>
    </location>
</feature>
<dbReference type="InterPro" id="IPR002547">
    <property type="entry name" value="tRNA-bd_dom"/>
</dbReference>
<comment type="subcellular location">
    <subcellularLocation>
        <location evidence="1 15">Cytoplasm</location>
    </subcellularLocation>
</comment>
<feature type="binding site" evidence="15">
    <location>
        <position position="480"/>
    </location>
    <ligand>
        <name>Mg(2+)</name>
        <dbReference type="ChEBI" id="CHEBI:18420"/>
        <note>shared with alpha subunit</note>
    </ligand>
</feature>
<dbReference type="GO" id="GO:0006432">
    <property type="term" value="P:phenylalanyl-tRNA aminoacylation"/>
    <property type="evidence" value="ECO:0007669"/>
    <property type="project" value="UniProtKB-UniRule"/>
</dbReference>
<evidence type="ECO:0000256" key="9">
    <source>
        <dbReference type="ARBA" id="ARBA00022840"/>
    </source>
</evidence>
<evidence type="ECO:0000259" key="18">
    <source>
        <dbReference type="PROSITE" id="PS50886"/>
    </source>
</evidence>
<evidence type="ECO:0000259" key="19">
    <source>
        <dbReference type="PROSITE" id="PS51447"/>
    </source>
</evidence>
<dbReference type="InterPro" id="IPR045060">
    <property type="entry name" value="Phe-tRNA-ligase_IIc_bsu"/>
</dbReference>
<dbReference type="Pfam" id="PF03484">
    <property type="entry name" value="B5"/>
    <property type="match status" value="1"/>
</dbReference>
<dbReference type="eggNOG" id="COG0072">
    <property type="taxonomic scope" value="Bacteria"/>
</dbReference>
<keyword evidence="11 16" id="KW-0694">RNA-binding</keyword>
<dbReference type="InterPro" id="IPR005146">
    <property type="entry name" value="B3/B4_tRNA-bd"/>
</dbReference>
<dbReference type="Gene3D" id="2.40.50.140">
    <property type="entry name" value="Nucleic acid-binding proteins"/>
    <property type="match status" value="1"/>
</dbReference>
<dbReference type="RefSeq" id="WP_013770810.1">
    <property type="nucleotide sequence ID" value="NC_015514.1"/>
</dbReference>
<dbReference type="SUPFAM" id="SSF50249">
    <property type="entry name" value="Nucleic acid-binding proteins"/>
    <property type="match status" value="1"/>
</dbReference>
<evidence type="ECO:0000256" key="10">
    <source>
        <dbReference type="ARBA" id="ARBA00022842"/>
    </source>
</evidence>
<evidence type="ECO:0000256" key="3">
    <source>
        <dbReference type="ARBA" id="ARBA00011209"/>
    </source>
</evidence>
<dbReference type="InterPro" id="IPR005121">
    <property type="entry name" value="Fdx_antiC-bd"/>
</dbReference>
<proteinExistence type="inferred from homology"/>
<evidence type="ECO:0000256" key="11">
    <source>
        <dbReference type="ARBA" id="ARBA00022884"/>
    </source>
</evidence>
<name>F4H7V0_CELFA</name>
<dbReference type="SUPFAM" id="SSF56037">
    <property type="entry name" value="PheT/TilS domain"/>
    <property type="match status" value="1"/>
</dbReference>
<dbReference type="SMART" id="SM00896">
    <property type="entry name" value="FDX-ACB"/>
    <property type="match status" value="1"/>
</dbReference>
<dbReference type="SUPFAM" id="SSF55681">
    <property type="entry name" value="Class II aaRS and biotin synthetases"/>
    <property type="match status" value="1"/>
</dbReference>
<evidence type="ECO:0000256" key="16">
    <source>
        <dbReference type="PROSITE-ProRule" id="PRU00209"/>
    </source>
</evidence>
<dbReference type="InterPro" id="IPR004532">
    <property type="entry name" value="Phe-tRNA-ligase_IIc_bsu_bact"/>
</dbReference>
<evidence type="ECO:0000256" key="8">
    <source>
        <dbReference type="ARBA" id="ARBA00022741"/>
    </source>
</evidence>
<evidence type="ECO:0000256" key="13">
    <source>
        <dbReference type="ARBA" id="ARBA00023146"/>
    </source>
</evidence>
<dbReference type="HAMAP" id="MF_00283">
    <property type="entry name" value="Phe_tRNA_synth_beta1"/>
    <property type="match status" value="1"/>
</dbReference>
<dbReference type="AlphaFoldDB" id="F4H7V0"/>
<dbReference type="EMBL" id="CP002666">
    <property type="protein sequence ID" value="AEE45784.1"/>
    <property type="molecule type" value="Genomic_DNA"/>
</dbReference>
<dbReference type="Pfam" id="PF03147">
    <property type="entry name" value="FDX-ACB"/>
    <property type="match status" value="1"/>
</dbReference>
<keyword evidence="10 15" id="KW-0460">Magnesium</keyword>
<evidence type="ECO:0000256" key="7">
    <source>
        <dbReference type="ARBA" id="ARBA00022723"/>
    </source>
</evidence>
<dbReference type="Pfam" id="PF03483">
    <property type="entry name" value="B3_4"/>
    <property type="match status" value="1"/>
</dbReference>
<dbReference type="SUPFAM" id="SSF54991">
    <property type="entry name" value="Anticodon-binding domain of PheRS"/>
    <property type="match status" value="1"/>
</dbReference>
<dbReference type="InterPro" id="IPR045864">
    <property type="entry name" value="aa-tRNA-synth_II/BPL/LPL"/>
</dbReference>
<keyword evidence="13 15" id="KW-0030">Aminoacyl-tRNA synthetase</keyword>
<gene>
    <name evidence="15" type="primary">pheT</name>
    <name evidence="21" type="ordered locus">Celf_1652</name>
</gene>
<dbReference type="InterPro" id="IPR041616">
    <property type="entry name" value="PheRS_beta_core"/>
</dbReference>
<keyword evidence="7 15" id="KW-0479">Metal-binding</keyword>
<dbReference type="InterPro" id="IPR012340">
    <property type="entry name" value="NA-bd_OB-fold"/>
</dbReference>
<evidence type="ECO:0000256" key="6">
    <source>
        <dbReference type="ARBA" id="ARBA00022598"/>
    </source>
</evidence>
<sequence>MPRVPLTWLADHVELPAGLTAEQLAADLVRVGLEEEAIHAAAVTGPLVVGEVVERTPEPQKNGKTINWCRVDVGAEHNEPGGSPRGIVCGAHNFDVGDKVVVALPGAVLPGPFAIASRKTYGHVSDGMICSARELGLGEDHAGIIVLSTLGLDVPVGTDARELLGLGDEVLEINVTPDRGYCFSMRGVAREYAHSTGARFTDRGLATPEQQAPASGGVAVELDDDAPVDGVPGADRFVAQVVRGVRANDPSPQWMQRRLTQAGMRPIGLAVDVTNYVMLDLGQPLHAYDLAKVAAPVVVRRAQPGERLVTLDGVDRALDGEDLLITDSPGGVRASRVLGLAGVMGGGESEVGPETTDLLVEAAHFDPVSVARTSRRHRLSSEAAKRFERGVDPQLPRVAVARVVELLVEHGGGTPDDALTDVDRTSPPPSVTLPLDLPGRLVGVPYPPQEVRDTLEQIGAEITDADDETVTVRVPSWRPDLAVPVDLVEEVARLRGYDQIPSTVPPAPTGRGLTTGQRLRRAVARSLAEAGFVEVLTYPFVSTEQLDALGLPADDERRRAARLVNPLAESHAFLRTNLLVTLLDAARRNVGRGLTDVAVFEIGLVTRPAADAAAAPRLPGGVRPTDDQLAALDAAVPAQPRRVAGVLAGAVEPAGWWGSGRRGDHTDAIAAARRVADVVGVELVVTADADHQPWHPGRCARLTTTDGTLVGHAGELHPNVVAAHGLPARAGAFEVDLDVLLAAASREPLQAQPVSGFPVAKEDVALVVPAHVPASEVLDAVRTGASASPAGDVAEDVRLFDVYVGDQVPDGTRSLAFSLRLRAADRTLTAQETAGVRESVVAEAQRRFGATLRG</sequence>
<comment type="catalytic activity">
    <reaction evidence="14 15">
        <text>tRNA(Phe) + L-phenylalanine + ATP = L-phenylalanyl-tRNA(Phe) + AMP + diphosphate + H(+)</text>
        <dbReference type="Rhea" id="RHEA:19413"/>
        <dbReference type="Rhea" id="RHEA-COMP:9668"/>
        <dbReference type="Rhea" id="RHEA-COMP:9699"/>
        <dbReference type="ChEBI" id="CHEBI:15378"/>
        <dbReference type="ChEBI" id="CHEBI:30616"/>
        <dbReference type="ChEBI" id="CHEBI:33019"/>
        <dbReference type="ChEBI" id="CHEBI:58095"/>
        <dbReference type="ChEBI" id="CHEBI:78442"/>
        <dbReference type="ChEBI" id="CHEBI:78531"/>
        <dbReference type="ChEBI" id="CHEBI:456215"/>
        <dbReference type="EC" id="6.1.1.20"/>
    </reaction>
</comment>
<dbReference type="InterPro" id="IPR005147">
    <property type="entry name" value="tRNA_synthase_B5-dom"/>
</dbReference>
<keyword evidence="22" id="KW-1185">Reference proteome</keyword>
<dbReference type="PROSITE" id="PS51447">
    <property type="entry name" value="FDX_ACB"/>
    <property type="match status" value="1"/>
</dbReference>
<dbReference type="GO" id="GO:0009328">
    <property type="term" value="C:phenylalanine-tRNA ligase complex"/>
    <property type="evidence" value="ECO:0007669"/>
    <property type="project" value="TreeGrafter"/>
</dbReference>
<dbReference type="PROSITE" id="PS51483">
    <property type="entry name" value="B5"/>
    <property type="match status" value="1"/>
</dbReference>
<dbReference type="EC" id="6.1.1.20" evidence="15"/>